<dbReference type="SUPFAM" id="SSF51556">
    <property type="entry name" value="Metallo-dependent hydrolases"/>
    <property type="match status" value="1"/>
</dbReference>
<dbReference type="PANTHER" id="PTHR43569">
    <property type="entry name" value="AMIDOHYDROLASE"/>
    <property type="match status" value="1"/>
</dbReference>
<evidence type="ECO:0000313" key="4">
    <source>
        <dbReference type="Proteomes" id="UP001470809"/>
    </source>
</evidence>
<proteinExistence type="inferred from homology"/>
<dbReference type="InterPro" id="IPR006680">
    <property type="entry name" value="Amidohydro-rel"/>
</dbReference>
<gene>
    <name evidence="3" type="ORF">AABB31_00890</name>
</gene>
<dbReference type="KEGG" id="yrh:AABB31_00890"/>
<accession>A0AAN0NJ21</accession>
<dbReference type="Gene3D" id="3.20.20.140">
    <property type="entry name" value="Metal-dependent hydrolases"/>
    <property type="match status" value="1"/>
</dbReference>
<dbReference type="InterPro" id="IPR032466">
    <property type="entry name" value="Metal_Hydrolase"/>
</dbReference>
<keyword evidence="4" id="KW-1185">Reference proteome</keyword>
<dbReference type="Pfam" id="PF04909">
    <property type="entry name" value="Amidohydro_2"/>
    <property type="match status" value="1"/>
</dbReference>
<keyword evidence="3" id="KW-0614">Plasmid</keyword>
<feature type="domain" description="Amidohydrolase-related" evidence="2">
    <location>
        <begin position="2"/>
        <end position="288"/>
    </location>
</feature>
<evidence type="ECO:0000259" key="2">
    <source>
        <dbReference type="Pfam" id="PF04909"/>
    </source>
</evidence>
<organism evidence="3 4">
    <name type="scientific">Yoonia rhodophyticola</name>
    <dbReference type="NCBI Taxonomy" id="3137370"/>
    <lineage>
        <taxon>Bacteria</taxon>
        <taxon>Pseudomonadati</taxon>
        <taxon>Pseudomonadota</taxon>
        <taxon>Alphaproteobacteria</taxon>
        <taxon>Rhodobacterales</taxon>
        <taxon>Paracoccaceae</taxon>
        <taxon>Yoonia</taxon>
    </lineage>
</organism>
<dbReference type="PANTHER" id="PTHR43569:SF1">
    <property type="entry name" value="BLL3371 PROTEIN"/>
    <property type="match status" value="1"/>
</dbReference>
<dbReference type="GO" id="GO:0016787">
    <property type="term" value="F:hydrolase activity"/>
    <property type="evidence" value="ECO:0007669"/>
    <property type="project" value="InterPro"/>
</dbReference>
<geneLocation type="plasmid" evidence="3 4">
    <name>pSS1-5</name>
</geneLocation>
<dbReference type="Proteomes" id="UP001470809">
    <property type="component" value="Plasmid pSS1-5"/>
</dbReference>
<reference evidence="3" key="1">
    <citation type="submission" date="2024-08" db="EMBL/GenBank/DDBJ databases">
        <title>Phylogenomic analyses of a clade within the roseobacter group suggest taxonomic reassignments of species of the genera Aestuariivita, Citreicella, Loktanella, Nautella, Pelagibaca, Ruegeria, Thalassobius, Thiobacimonas and Tropicibacter, and the proposal o.</title>
        <authorList>
            <person name="Jeon C.O."/>
        </authorList>
    </citation>
    <scope>NUCLEOTIDE SEQUENCE</scope>
    <source>
        <strain evidence="3">SS1-5</strain>
        <plasmid evidence="3">pSS1-5</plasmid>
    </source>
</reference>
<dbReference type="InterPro" id="IPR052350">
    <property type="entry name" value="Metallo-dep_Lactonases"/>
</dbReference>
<name>A0AAN0NJ21_9RHOB</name>
<sequence length="290" mass="32464">MIDAHHHIWRQADLPWLIGPDQPRIFGPYAPIKRDYSIEEYLSDIDGTGITGSVYVQANWAPNWALDEAAWVQAEADRTGWPMAIVAYADMTRRDCARQLKALSEIKGVCGIRHQFHWHETPAYRFAPHADLCTDPQVQSNVRLLADHGFSFDLQVFAAQMPGAVALAQACPEVTFILQHAGMLEDRSKKARAIWLEGMSALAACPNVVCKLSGLGTFIHKNDVKHIADQASTALDLFGAERCMFGSNYPIEKLWTSFADLFAAHRKAIPKKHLSSVFTETAARVYRLKF</sequence>
<comment type="similarity">
    <text evidence="1">Belongs to the metallo-dependent hydrolases superfamily.</text>
</comment>
<evidence type="ECO:0000256" key="1">
    <source>
        <dbReference type="ARBA" id="ARBA00038310"/>
    </source>
</evidence>
<dbReference type="EMBL" id="CP151764">
    <property type="protein sequence ID" value="WZU65697.1"/>
    <property type="molecule type" value="Genomic_DNA"/>
</dbReference>
<dbReference type="RefSeq" id="WP_342075035.1">
    <property type="nucleotide sequence ID" value="NZ_CP151764.2"/>
</dbReference>
<evidence type="ECO:0000313" key="3">
    <source>
        <dbReference type="EMBL" id="WZU65697.1"/>
    </source>
</evidence>
<dbReference type="AlphaFoldDB" id="A0AAN0NJ21"/>
<protein>
    <submittedName>
        <fullName evidence="3">Amidohydrolase</fullName>
    </submittedName>
</protein>